<dbReference type="PANTHER" id="PTHR33157:SF12">
    <property type="entry name" value="TRANSPOSASE TNP1_EN_SPM-LIKE DOMAIN-CONTAINING PROTEIN"/>
    <property type="match status" value="1"/>
</dbReference>
<evidence type="ECO:0000256" key="1">
    <source>
        <dbReference type="SAM" id="MobiDB-lite"/>
    </source>
</evidence>
<protein>
    <submittedName>
        <fullName evidence="2">Uncharacterized protein</fullName>
    </submittedName>
</protein>
<reference evidence="3" key="1">
    <citation type="journal article" date="2013" name="Nature">
        <title>Draft genome of the wheat A-genome progenitor Triticum urartu.</title>
        <authorList>
            <person name="Ling H.Q."/>
            <person name="Zhao S."/>
            <person name="Liu D."/>
            <person name="Wang J."/>
            <person name="Sun H."/>
            <person name="Zhang C."/>
            <person name="Fan H."/>
            <person name="Li D."/>
            <person name="Dong L."/>
            <person name="Tao Y."/>
            <person name="Gao C."/>
            <person name="Wu H."/>
            <person name="Li Y."/>
            <person name="Cui Y."/>
            <person name="Guo X."/>
            <person name="Zheng S."/>
            <person name="Wang B."/>
            <person name="Yu K."/>
            <person name="Liang Q."/>
            <person name="Yang W."/>
            <person name="Lou X."/>
            <person name="Chen J."/>
            <person name="Feng M."/>
            <person name="Jian J."/>
            <person name="Zhang X."/>
            <person name="Luo G."/>
            <person name="Jiang Y."/>
            <person name="Liu J."/>
            <person name="Wang Z."/>
            <person name="Sha Y."/>
            <person name="Zhang B."/>
            <person name="Wu H."/>
            <person name="Tang D."/>
            <person name="Shen Q."/>
            <person name="Xue P."/>
            <person name="Zou S."/>
            <person name="Wang X."/>
            <person name="Liu X."/>
            <person name="Wang F."/>
            <person name="Yang Y."/>
            <person name="An X."/>
            <person name="Dong Z."/>
            <person name="Zhang K."/>
            <person name="Zhang X."/>
            <person name="Luo M.C."/>
            <person name="Dvorak J."/>
            <person name="Tong Y."/>
            <person name="Wang J."/>
            <person name="Yang H."/>
            <person name="Li Z."/>
            <person name="Wang D."/>
            <person name="Zhang A."/>
            <person name="Wang J."/>
        </authorList>
    </citation>
    <scope>NUCLEOTIDE SEQUENCE</scope>
    <source>
        <strain evidence="3">cv. G1812</strain>
    </source>
</reference>
<dbReference type="GO" id="GO:0032196">
    <property type="term" value="P:transposition"/>
    <property type="evidence" value="ECO:0007669"/>
    <property type="project" value="InterPro"/>
</dbReference>
<name>A0A8R7P976_TRIUA</name>
<organism evidence="2 3">
    <name type="scientific">Triticum urartu</name>
    <name type="common">Red wild einkorn</name>
    <name type="synonym">Crithodium urartu</name>
    <dbReference type="NCBI Taxonomy" id="4572"/>
    <lineage>
        <taxon>Eukaryota</taxon>
        <taxon>Viridiplantae</taxon>
        <taxon>Streptophyta</taxon>
        <taxon>Embryophyta</taxon>
        <taxon>Tracheophyta</taxon>
        <taxon>Spermatophyta</taxon>
        <taxon>Magnoliopsida</taxon>
        <taxon>Liliopsida</taxon>
        <taxon>Poales</taxon>
        <taxon>Poaceae</taxon>
        <taxon>BOP clade</taxon>
        <taxon>Pooideae</taxon>
        <taxon>Triticodae</taxon>
        <taxon>Triticeae</taxon>
        <taxon>Triticinae</taxon>
        <taxon>Triticum</taxon>
    </lineage>
</organism>
<reference evidence="2" key="2">
    <citation type="submission" date="2018-03" db="EMBL/GenBank/DDBJ databases">
        <title>The Triticum urartu genome reveals the dynamic nature of wheat genome evolution.</title>
        <authorList>
            <person name="Ling H."/>
            <person name="Ma B."/>
            <person name="Shi X."/>
            <person name="Liu H."/>
            <person name="Dong L."/>
            <person name="Sun H."/>
            <person name="Cao Y."/>
            <person name="Gao Q."/>
            <person name="Zheng S."/>
            <person name="Li Y."/>
            <person name="Yu Y."/>
            <person name="Du H."/>
            <person name="Qi M."/>
            <person name="Li Y."/>
            <person name="Yu H."/>
            <person name="Cui Y."/>
            <person name="Wang N."/>
            <person name="Chen C."/>
            <person name="Wu H."/>
            <person name="Zhao Y."/>
            <person name="Zhang J."/>
            <person name="Li Y."/>
            <person name="Zhou W."/>
            <person name="Zhang B."/>
            <person name="Hu W."/>
            <person name="Eijk M."/>
            <person name="Tang J."/>
            <person name="Witsenboer H."/>
            <person name="Zhao S."/>
            <person name="Li Z."/>
            <person name="Zhang A."/>
            <person name="Wang D."/>
            <person name="Liang C."/>
        </authorList>
    </citation>
    <scope>NUCLEOTIDE SEQUENCE [LARGE SCALE GENOMIC DNA]</scope>
    <source>
        <strain evidence="2">cv. G1812</strain>
    </source>
</reference>
<dbReference type="InterPro" id="IPR039266">
    <property type="entry name" value="EN-1/SPM"/>
</dbReference>
<dbReference type="Proteomes" id="UP000015106">
    <property type="component" value="Chromosome 2"/>
</dbReference>
<dbReference type="EnsemblPlants" id="TuG1812G0200000271.01.T02">
    <property type="protein sequence ID" value="TuG1812G0200000271.01.T02"/>
    <property type="gene ID" value="TuG1812G0200000271.01"/>
</dbReference>
<feature type="compositionally biased region" description="Basic and acidic residues" evidence="1">
    <location>
        <begin position="1"/>
        <end position="10"/>
    </location>
</feature>
<evidence type="ECO:0000313" key="3">
    <source>
        <dbReference type="Proteomes" id="UP000015106"/>
    </source>
</evidence>
<feature type="compositionally biased region" description="Basic and acidic residues" evidence="1">
    <location>
        <begin position="122"/>
        <end position="144"/>
    </location>
</feature>
<accession>A0A8R7P976</accession>
<keyword evidence="3" id="KW-1185">Reference proteome</keyword>
<evidence type="ECO:0000313" key="2">
    <source>
        <dbReference type="EnsemblPlants" id="TuG1812G0200000271.01.T02"/>
    </source>
</evidence>
<reference evidence="2" key="3">
    <citation type="submission" date="2022-06" db="UniProtKB">
        <authorList>
            <consortium name="EnsemblPlants"/>
        </authorList>
    </citation>
    <scope>IDENTIFICATION</scope>
</reference>
<dbReference type="AlphaFoldDB" id="A0A8R7P976"/>
<sequence length="290" mass="31040">MVGAGRERSEAPTSARGGRGSSIPPHSLRRALDLSLQSPATVASSSAGRGRGGKKKEKAARGGRGGGRGRKAATPSSPPPLAESPDHRTAPSEIEPSEVDPSRTPLHEPPADEPMAGAPTADEPRATESSPHETPELRRGHAESEPSPSEDWTESSAHGRVQGADYSPDSYSEGEWVEGCKVYQRGHTKLPPTPATPDQRWLIAPNGENSWTHEDGVRRPNTVLGVICRQCFPGWVTLPGEGRVPELGMTWEHYLAAPASPEHRVGDVECDTVADIVIATFWTFYRCAEG</sequence>
<dbReference type="PANTHER" id="PTHR33157">
    <property type="entry name" value="AUTONOMOUS TRANSPOSABLE ELEMENT EN-1 MOSAIC PROTEIN-RELATED"/>
    <property type="match status" value="1"/>
</dbReference>
<dbReference type="Gramene" id="TuG1812G0200000271.01.T02">
    <property type="protein sequence ID" value="TuG1812G0200000271.01.T02"/>
    <property type="gene ID" value="TuG1812G0200000271.01"/>
</dbReference>
<proteinExistence type="predicted"/>
<feature type="compositionally biased region" description="Polar residues" evidence="1">
    <location>
        <begin position="35"/>
        <end position="46"/>
    </location>
</feature>
<feature type="region of interest" description="Disordered" evidence="1">
    <location>
        <begin position="1"/>
        <end position="173"/>
    </location>
</feature>